<dbReference type="Proteomes" id="UP001054252">
    <property type="component" value="Unassembled WGS sequence"/>
</dbReference>
<comment type="caution">
    <text evidence="1">The sequence shown here is derived from an EMBL/GenBank/DDBJ whole genome shotgun (WGS) entry which is preliminary data.</text>
</comment>
<sequence>MVGVGSLAKLSTQKLEQHIELLRCFEAQLGSPPRSICSLVAIDYTISGN</sequence>
<dbReference type="EMBL" id="BPVZ01000019">
    <property type="protein sequence ID" value="GKV02536.1"/>
    <property type="molecule type" value="Genomic_DNA"/>
</dbReference>
<keyword evidence="2" id="KW-1185">Reference proteome</keyword>
<proteinExistence type="predicted"/>
<organism evidence="1 2">
    <name type="scientific">Rubroshorea leprosula</name>
    <dbReference type="NCBI Taxonomy" id="152421"/>
    <lineage>
        <taxon>Eukaryota</taxon>
        <taxon>Viridiplantae</taxon>
        <taxon>Streptophyta</taxon>
        <taxon>Embryophyta</taxon>
        <taxon>Tracheophyta</taxon>
        <taxon>Spermatophyta</taxon>
        <taxon>Magnoliopsida</taxon>
        <taxon>eudicotyledons</taxon>
        <taxon>Gunneridae</taxon>
        <taxon>Pentapetalae</taxon>
        <taxon>rosids</taxon>
        <taxon>malvids</taxon>
        <taxon>Malvales</taxon>
        <taxon>Dipterocarpaceae</taxon>
        <taxon>Rubroshorea</taxon>
    </lineage>
</organism>
<accession>A0AAV5IVA8</accession>
<evidence type="ECO:0000313" key="2">
    <source>
        <dbReference type="Proteomes" id="UP001054252"/>
    </source>
</evidence>
<dbReference type="AlphaFoldDB" id="A0AAV5IVA8"/>
<reference evidence="1 2" key="1">
    <citation type="journal article" date="2021" name="Commun. Biol.">
        <title>The genome of Shorea leprosula (Dipterocarpaceae) highlights the ecological relevance of drought in aseasonal tropical rainforests.</title>
        <authorList>
            <person name="Ng K.K.S."/>
            <person name="Kobayashi M.J."/>
            <person name="Fawcett J.A."/>
            <person name="Hatakeyama M."/>
            <person name="Paape T."/>
            <person name="Ng C.H."/>
            <person name="Ang C.C."/>
            <person name="Tnah L.H."/>
            <person name="Lee C.T."/>
            <person name="Nishiyama T."/>
            <person name="Sese J."/>
            <person name="O'Brien M.J."/>
            <person name="Copetti D."/>
            <person name="Mohd Noor M.I."/>
            <person name="Ong R.C."/>
            <person name="Putra M."/>
            <person name="Sireger I.Z."/>
            <person name="Indrioko S."/>
            <person name="Kosugi Y."/>
            <person name="Izuno A."/>
            <person name="Isagi Y."/>
            <person name="Lee S.L."/>
            <person name="Shimizu K.K."/>
        </authorList>
    </citation>
    <scope>NUCLEOTIDE SEQUENCE [LARGE SCALE GENOMIC DNA]</scope>
    <source>
        <strain evidence="1">214</strain>
    </source>
</reference>
<gene>
    <name evidence="1" type="ORF">SLEP1_g14970</name>
</gene>
<protein>
    <submittedName>
        <fullName evidence="1">Uncharacterized protein</fullName>
    </submittedName>
</protein>
<evidence type="ECO:0000313" key="1">
    <source>
        <dbReference type="EMBL" id="GKV02536.1"/>
    </source>
</evidence>
<name>A0AAV5IVA8_9ROSI</name>